<dbReference type="Proteomes" id="UP000092461">
    <property type="component" value="Unassembled WGS sequence"/>
</dbReference>
<evidence type="ECO:0000256" key="1">
    <source>
        <dbReference type="ARBA" id="ARBA00022603"/>
    </source>
</evidence>
<dbReference type="Pfam" id="PF05971">
    <property type="entry name" value="Methyltransf_10"/>
    <property type="match status" value="1"/>
</dbReference>
<sequence>MDKKISDLKKKIEVLNTTTDGIIGLQKKYEREIQEIAVAQASVTLETRILDTKMGLVQKQFEKLCPGVKPEDMPKAMEQMKQTVDKLQAELAEKTSTDRDNAQELLEIMRQLKENDEMPVKAKEKLDQMRAELAVVNKEKDNLKVEIEEKKRKLKKATEKKAAKMQEMEKRSESNRIKKQMLKDRIAKRQFSQRMARNNLMHERNIYRRVPDFTQLAIKFPEFLKVCSLDLNGTAHVDFKNPDTLRILTKCLLKQDFQLDVEIPPGKLVPTLPLRLNYILWIEDIMEKMGIAEPVGMDIGCGASCVYPLLAAKWKGWQMFGTDITDEIAKSARENVSRNQLEEKIHIIQQEEDAPIFTEVLQNRESLHFCMCNPPFFDDTTTSPENRTGRRAAPRNAPTGNSTELACSGGEVAFIERILEESIKVSDRVSIFTTMIGIKHDLGVLVKKLRHKGITNYIETHFCQGNTTRWGLAWTFREDLLLRRVQCINPSLSDSNRKSVNFSLSNTSEESVRFIIEKLKRIFRDLEAAIEVLEESTSRVDWIVRAHTNTWSHQRRKRRQMLQNEPSATTSPERKKIRLDDKPILVAEVFLTPRDNQVKLELMYLNGELGRDGIHQVLQYIINNWRRTDQKTPVRTEEQNEEDLETISKQELGS</sequence>
<keyword evidence="3" id="KW-0175">Coiled coil</keyword>
<keyword evidence="2" id="KW-0808">Transferase</keyword>
<evidence type="ECO:0000313" key="5">
    <source>
        <dbReference type="EnsemblMetazoa" id="LLOJ009309-PA"/>
    </source>
</evidence>
<accession>A0A1B0CWC5</accession>
<feature type="region of interest" description="Disordered" evidence="4">
    <location>
        <begin position="380"/>
        <end position="402"/>
    </location>
</feature>
<dbReference type="GO" id="GO:0005634">
    <property type="term" value="C:nucleus"/>
    <property type="evidence" value="ECO:0007669"/>
    <property type="project" value="TreeGrafter"/>
</dbReference>
<reference evidence="5" key="1">
    <citation type="submission" date="2020-05" db="UniProtKB">
        <authorList>
            <consortium name="EnsemblMetazoa"/>
        </authorList>
    </citation>
    <scope>IDENTIFICATION</scope>
    <source>
        <strain evidence="5">Jacobina</strain>
    </source>
</reference>
<dbReference type="EnsemblMetazoa" id="LLOJ009309-RA">
    <property type="protein sequence ID" value="LLOJ009309-PA"/>
    <property type="gene ID" value="LLOJ009309"/>
</dbReference>
<evidence type="ECO:0000313" key="6">
    <source>
        <dbReference type="Proteomes" id="UP000092461"/>
    </source>
</evidence>
<dbReference type="PANTHER" id="PTHR13393">
    <property type="entry name" value="SAM-DEPENDENT METHYLTRANSFERASE"/>
    <property type="match status" value="1"/>
</dbReference>
<feature type="compositionally biased region" description="Polar residues" evidence="4">
    <location>
        <begin position="561"/>
        <end position="571"/>
    </location>
</feature>
<feature type="region of interest" description="Disordered" evidence="4">
    <location>
        <begin position="554"/>
        <end position="575"/>
    </location>
</feature>
<evidence type="ECO:0000256" key="2">
    <source>
        <dbReference type="ARBA" id="ARBA00022679"/>
    </source>
</evidence>
<evidence type="ECO:0000256" key="4">
    <source>
        <dbReference type="SAM" id="MobiDB-lite"/>
    </source>
</evidence>
<dbReference type="InterPro" id="IPR010286">
    <property type="entry name" value="METTL16/RlmF"/>
</dbReference>
<feature type="coiled-coil region" evidence="3">
    <location>
        <begin position="126"/>
        <end position="185"/>
    </location>
</feature>
<evidence type="ECO:0000256" key="3">
    <source>
        <dbReference type="SAM" id="Coils"/>
    </source>
</evidence>
<feature type="region of interest" description="Disordered" evidence="4">
    <location>
        <begin position="630"/>
        <end position="654"/>
    </location>
</feature>
<name>A0A1B0CWC5_LUTLO</name>
<dbReference type="InterPro" id="IPR029063">
    <property type="entry name" value="SAM-dependent_MTases_sf"/>
</dbReference>
<dbReference type="EMBL" id="AJWK01032233">
    <property type="status" value="NOT_ANNOTATED_CDS"/>
    <property type="molecule type" value="Genomic_DNA"/>
</dbReference>
<dbReference type="GO" id="GO:0070475">
    <property type="term" value="P:rRNA base methylation"/>
    <property type="evidence" value="ECO:0007669"/>
    <property type="project" value="TreeGrafter"/>
</dbReference>
<evidence type="ECO:0008006" key="7">
    <source>
        <dbReference type="Google" id="ProtNLM"/>
    </source>
</evidence>
<protein>
    <recommendedName>
        <fullName evidence="7">U6 small nuclear RNA (adenine-(43)-N(6))-methyltransferase</fullName>
    </recommendedName>
</protein>
<dbReference type="VEuPathDB" id="VectorBase:LLONM1_011636"/>
<dbReference type="GO" id="GO:0008168">
    <property type="term" value="F:methyltransferase activity"/>
    <property type="evidence" value="ECO:0007669"/>
    <property type="project" value="UniProtKB-KW"/>
</dbReference>
<dbReference type="VEuPathDB" id="VectorBase:LLOJ009309"/>
<keyword evidence="1" id="KW-0489">Methyltransferase</keyword>
<dbReference type="PANTHER" id="PTHR13393:SF0">
    <property type="entry name" value="RNA N6-ADENOSINE-METHYLTRANSFERASE METTL16"/>
    <property type="match status" value="1"/>
</dbReference>
<dbReference type="SUPFAM" id="SSF53335">
    <property type="entry name" value="S-adenosyl-L-methionine-dependent methyltransferases"/>
    <property type="match status" value="1"/>
</dbReference>
<dbReference type="AlphaFoldDB" id="A0A1B0CWC5"/>
<organism evidence="5 6">
    <name type="scientific">Lutzomyia longipalpis</name>
    <name type="common">Sand fly</name>
    <dbReference type="NCBI Taxonomy" id="7200"/>
    <lineage>
        <taxon>Eukaryota</taxon>
        <taxon>Metazoa</taxon>
        <taxon>Ecdysozoa</taxon>
        <taxon>Arthropoda</taxon>
        <taxon>Hexapoda</taxon>
        <taxon>Insecta</taxon>
        <taxon>Pterygota</taxon>
        <taxon>Neoptera</taxon>
        <taxon>Endopterygota</taxon>
        <taxon>Diptera</taxon>
        <taxon>Nematocera</taxon>
        <taxon>Psychodoidea</taxon>
        <taxon>Psychodidae</taxon>
        <taxon>Lutzomyia</taxon>
        <taxon>Lutzomyia</taxon>
    </lineage>
</organism>
<keyword evidence="6" id="KW-1185">Reference proteome</keyword>
<dbReference type="Gene3D" id="3.40.50.150">
    <property type="entry name" value="Vaccinia Virus protein VP39"/>
    <property type="match status" value="1"/>
</dbReference>
<proteinExistence type="predicted"/>